<gene>
    <name evidence="2" type="ORF">BT96DRAFT_1005350</name>
</gene>
<feature type="compositionally biased region" description="Basic and acidic residues" evidence="1">
    <location>
        <begin position="777"/>
        <end position="786"/>
    </location>
</feature>
<feature type="region of interest" description="Disordered" evidence="1">
    <location>
        <begin position="773"/>
        <end position="818"/>
    </location>
</feature>
<dbReference type="OrthoDB" id="3214502at2759"/>
<evidence type="ECO:0000256" key="1">
    <source>
        <dbReference type="SAM" id="MobiDB-lite"/>
    </source>
</evidence>
<sequence length="818" mass="92159">MAKCSGQGNDSERMLLETCTGEMGISCIACPRPGVNLPEDWQNAPKNKRFLYWLFLAIDACFRLKRRLVSSEKCDPDLDVGGSYFTKDEPFRQFLLGVTDQREMSTCTGLAALDHANTKYSRGYATTGVGVGVCARHEFIQKNGAVDLQKGERYANMDYAYISLLCHHDPALTKVTSYDIVCQWSKNLLSRVKALPSLVQTDLSQQVMRFVIPKLHIHGHQVSCQLEYSLNWLPGAARMDGEGIERPWAHMGPIATSTRDMGPGARHGTMNDHFGHWNWVNLMRLGTLLAKRMKTTVEEHRVHKEELKAFTEGWSGDTETWLRGITDWEEDQERPAGERVGSKNPYEMPKGSMTESETHLKLTEQEGKRAEEGSFSLHSVGPSAFMAQLLEIQELQRQLKHDVVAKSFETAAQKTVLVQQQTKIMRLLGRLRAIQQVYMPAAMRILSSHEPASSSGEHAENVPIIFPSDLPLTQRCDPGCRADLPSIEEQMREAQLRTALLNLQTHLHMKTRLLTYRTLNVKAQGMVVKSQSVFRRNQRQIDLDTVKYQQAWQAMKNLQGKDNVGWRKLKARDVKRMDGGEDRAVGMERKRLGKKKRDALRVEAKQGEADEADASSDDSEGEDKADDVDGDDEGARSVQNKLKKARQAVGEGRRHISWIWMVGGTGEVVDQRVLEDIVRVEWCKSYARTSRWGEEISLLSAEMDQCIVTLEYNAKEWDDRTEYTGPLAAGKDAAHAEGVRAYAISQADMYRCIAEGFRAVWGVLNQEGNSFEVVDNDEGKKLAPGDKDDEMDGASEDEEEQEAKVDGWDDMADIPEDI</sequence>
<name>A0A6A4GPT6_9AGAR</name>
<feature type="compositionally biased region" description="Acidic residues" evidence="1">
    <location>
        <begin position="609"/>
        <end position="632"/>
    </location>
</feature>
<dbReference type="Pfam" id="PF18758">
    <property type="entry name" value="KDZ"/>
    <property type="match status" value="1"/>
</dbReference>
<dbReference type="PANTHER" id="PTHR33104">
    <property type="entry name" value="SI:DKEY-29D5.2"/>
    <property type="match status" value="1"/>
</dbReference>
<keyword evidence="3" id="KW-1185">Reference proteome</keyword>
<accession>A0A6A4GPT6</accession>
<evidence type="ECO:0000313" key="2">
    <source>
        <dbReference type="EMBL" id="KAE9387204.1"/>
    </source>
</evidence>
<evidence type="ECO:0000313" key="3">
    <source>
        <dbReference type="Proteomes" id="UP000799118"/>
    </source>
</evidence>
<feature type="compositionally biased region" description="Basic and acidic residues" evidence="1">
    <location>
        <begin position="356"/>
        <end position="372"/>
    </location>
</feature>
<dbReference type="InterPro" id="IPR040521">
    <property type="entry name" value="KDZ"/>
</dbReference>
<feature type="region of interest" description="Disordered" evidence="1">
    <location>
        <begin position="327"/>
        <end position="373"/>
    </location>
</feature>
<protein>
    <recommendedName>
        <fullName evidence="4">CxC2-like cysteine cluster KDZ transposase-associated domain-containing protein</fullName>
    </recommendedName>
</protein>
<dbReference type="EMBL" id="ML769816">
    <property type="protein sequence ID" value="KAE9387204.1"/>
    <property type="molecule type" value="Genomic_DNA"/>
</dbReference>
<evidence type="ECO:0008006" key="4">
    <source>
        <dbReference type="Google" id="ProtNLM"/>
    </source>
</evidence>
<feature type="compositionally biased region" description="Basic and acidic residues" evidence="1">
    <location>
        <begin position="580"/>
        <end position="590"/>
    </location>
</feature>
<feature type="compositionally biased region" description="Acidic residues" evidence="1">
    <location>
        <begin position="808"/>
        <end position="818"/>
    </location>
</feature>
<organism evidence="2 3">
    <name type="scientific">Gymnopus androsaceus JB14</name>
    <dbReference type="NCBI Taxonomy" id="1447944"/>
    <lineage>
        <taxon>Eukaryota</taxon>
        <taxon>Fungi</taxon>
        <taxon>Dikarya</taxon>
        <taxon>Basidiomycota</taxon>
        <taxon>Agaricomycotina</taxon>
        <taxon>Agaricomycetes</taxon>
        <taxon>Agaricomycetidae</taxon>
        <taxon>Agaricales</taxon>
        <taxon>Marasmiineae</taxon>
        <taxon>Omphalotaceae</taxon>
        <taxon>Gymnopus</taxon>
    </lineage>
</organism>
<proteinExistence type="predicted"/>
<reference evidence="2" key="1">
    <citation type="journal article" date="2019" name="Environ. Microbiol.">
        <title>Fungal ecological strategies reflected in gene transcription - a case study of two litter decomposers.</title>
        <authorList>
            <person name="Barbi F."/>
            <person name="Kohler A."/>
            <person name="Barry K."/>
            <person name="Baskaran P."/>
            <person name="Daum C."/>
            <person name="Fauchery L."/>
            <person name="Ihrmark K."/>
            <person name="Kuo A."/>
            <person name="LaButti K."/>
            <person name="Lipzen A."/>
            <person name="Morin E."/>
            <person name="Grigoriev I.V."/>
            <person name="Henrissat B."/>
            <person name="Lindahl B."/>
            <person name="Martin F."/>
        </authorList>
    </citation>
    <scope>NUCLEOTIDE SEQUENCE</scope>
    <source>
        <strain evidence="2">JB14</strain>
    </source>
</reference>
<dbReference type="PANTHER" id="PTHR33104:SF2">
    <property type="entry name" value="CXC3 LIKE CYSTEINE CLUSTER DOMAIN-CONTAINING PROTEIN"/>
    <property type="match status" value="1"/>
</dbReference>
<dbReference type="AlphaFoldDB" id="A0A6A4GPT6"/>
<feature type="compositionally biased region" description="Acidic residues" evidence="1">
    <location>
        <begin position="787"/>
        <end position="801"/>
    </location>
</feature>
<feature type="compositionally biased region" description="Basic and acidic residues" evidence="1">
    <location>
        <begin position="599"/>
        <end position="608"/>
    </location>
</feature>
<feature type="region of interest" description="Disordered" evidence="1">
    <location>
        <begin position="580"/>
        <end position="643"/>
    </location>
</feature>
<dbReference type="Proteomes" id="UP000799118">
    <property type="component" value="Unassembled WGS sequence"/>
</dbReference>